<dbReference type="PANTHER" id="PTHR48090">
    <property type="entry name" value="UNDECAPRENYL-PHOSPHATE 4-DEOXY-4-FORMAMIDO-L-ARABINOSE TRANSFERASE-RELATED"/>
    <property type="match status" value="1"/>
</dbReference>
<feature type="transmembrane region" description="Helical" evidence="1">
    <location>
        <begin position="327"/>
        <end position="346"/>
    </location>
</feature>
<dbReference type="Gene3D" id="3.90.550.10">
    <property type="entry name" value="Spore Coat Polysaccharide Biosynthesis Protein SpsA, Chain A"/>
    <property type="match status" value="1"/>
</dbReference>
<accession>A0AA97AIC4</accession>
<gene>
    <name evidence="2" type="ORF">HJG54_08445</name>
</gene>
<dbReference type="Pfam" id="PF13641">
    <property type="entry name" value="Glyco_tranf_2_3"/>
    <property type="match status" value="1"/>
</dbReference>
<proteinExistence type="predicted"/>
<organism evidence="2">
    <name type="scientific">Leptolyngbya sp. NK1-12</name>
    <dbReference type="NCBI Taxonomy" id="2547451"/>
    <lineage>
        <taxon>Bacteria</taxon>
        <taxon>Bacillati</taxon>
        <taxon>Cyanobacteriota</taxon>
        <taxon>Cyanophyceae</taxon>
        <taxon>Leptolyngbyales</taxon>
        <taxon>Leptolyngbyaceae</taxon>
        <taxon>Leptolyngbya group</taxon>
        <taxon>Leptolyngbya</taxon>
    </lineage>
</organism>
<dbReference type="CDD" id="cd06438">
    <property type="entry name" value="EpsO_like"/>
    <property type="match status" value="1"/>
</dbReference>
<evidence type="ECO:0000313" key="2">
    <source>
        <dbReference type="EMBL" id="WNZ26505.1"/>
    </source>
</evidence>
<sequence>MKFGLLVIALLLLIPSAVLWVECFAALLPNRRAEQRSKARPTIAVLVPAHNEALGIAPVLKQLLAQLTPTDRLIVIADNCSDDTATIARSVGATVIERQDSERRGKGYALDYGLQFLAAAPPDVVIVVDADCLVQTGTLDQIAEAAFMSGRPTQAVYLMEQPAQPRPKDAVSALAFLVKNWVRPQGLHTLGFPGILTGTGMAFPWSVIRSVSLASGNIVEDMQLSMDLAIAGYPTLFCPETNVIGLLPQQEQAAKSQRTRWEHGHLQTIRSQVPTLLKAAIQQRRLDLLAIALDLSIPPLSLLVMLWVAFTALIGLAGLLTGFWLPTGILLLAGLMIFTAVLAAWLKYGRTNLPAATLLAAPFYILWKIPLYFAYLIKPQTRWVRTSRDPADLSKP</sequence>
<dbReference type="PANTHER" id="PTHR48090:SF6">
    <property type="entry name" value="SLR5056 PROTEIN"/>
    <property type="match status" value="1"/>
</dbReference>
<keyword evidence="1" id="KW-0472">Membrane</keyword>
<dbReference type="AlphaFoldDB" id="A0AA97AIC4"/>
<feature type="transmembrane region" description="Helical" evidence="1">
    <location>
        <begin position="358"/>
        <end position="377"/>
    </location>
</feature>
<protein>
    <submittedName>
        <fullName evidence="2">Glycosyltransferase</fullName>
    </submittedName>
</protein>
<name>A0AA97AIC4_9CYAN</name>
<reference evidence="2" key="1">
    <citation type="submission" date="2020-05" db="EMBL/GenBank/DDBJ databases">
        <authorList>
            <person name="Zhu T."/>
            <person name="Keshari N."/>
            <person name="Lu X."/>
        </authorList>
    </citation>
    <scope>NUCLEOTIDE SEQUENCE</scope>
    <source>
        <strain evidence="2">NK1-12</strain>
    </source>
</reference>
<dbReference type="InterPro" id="IPR029044">
    <property type="entry name" value="Nucleotide-diphossugar_trans"/>
</dbReference>
<evidence type="ECO:0000256" key="1">
    <source>
        <dbReference type="SAM" id="Phobius"/>
    </source>
</evidence>
<keyword evidence="1" id="KW-0812">Transmembrane</keyword>
<dbReference type="EMBL" id="CP053586">
    <property type="protein sequence ID" value="WNZ26505.1"/>
    <property type="molecule type" value="Genomic_DNA"/>
</dbReference>
<dbReference type="SUPFAM" id="SSF53448">
    <property type="entry name" value="Nucleotide-diphospho-sugar transferases"/>
    <property type="match status" value="1"/>
</dbReference>
<keyword evidence="1" id="KW-1133">Transmembrane helix</keyword>
<dbReference type="InterPro" id="IPR050256">
    <property type="entry name" value="Glycosyltransferase_2"/>
</dbReference>